<dbReference type="Gene3D" id="1.10.3370.10">
    <property type="entry name" value="SecY subunit domain"/>
    <property type="match status" value="1"/>
</dbReference>
<evidence type="ECO:0000256" key="1">
    <source>
        <dbReference type="ARBA" id="ARBA00004141"/>
    </source>
</evidence>
<dbReference type="SUPFAM" id="SSF103491">
    <property type="entry name" value="Preprotein translocase SecY subunit"/>
    <property type="match status" value="1"/>
</dbReference>
<evidence type="ECO:0000256" key="4">
    <source>
        <dbReference type="ARBA" id="ARBA00022692"/>
    </source>
</evidence>
<dbReference type="PROSITE" id="PS00756">
    <property type="entry name" value="SECY_2"/>
    <property type="match status" value="1"/>
</dbReference>
<feature type="transmembrane region" description="Helical" evidence="9">
    <location>
        <begin position="105"/>
        <end position="127"/>
    </location>
</feature>
<evidence type="ECO:0000256" key="8">
    <source>
        <dbReference type="ARBA" id="ARBA00023136"/>
    </source>
</evidence>
<evidence type="ECO:0000256" key="5">
    <source>
        <dbReference type="ARBA" id="ARBA00022927"/>
    </source>
</evidence>
<keyword evidence="8 9" id="KW-0472">Membrane</keyword>
<organism evidence="10">
    <name type="scientific">marine sediment metagenome</name>
    <dbReference type="NCBI Taxonomy" id="412755"/>
    <lineage>
        <taxon>unclassified sequences</taxon>
        <taxon>metagenomes</taxon>
        <taxon>ecological metagenomes</taxon>
    </lineage>
</organism>
<dbReference type="EMBL" id="BARV01003370">
    <property type="protein sequence ID" value="GAI06054.1"/>
    <property type="molecule type" value="Genomic_DNA"/>
</dbReference>
<dbReference type="GO" id="GO:0016020">
    <property type="term" value="C:membrane"/>
    <property type="evidence" value="ECO:0007669"/>
    <property type="project" value="UniProtKB-SubCell"/>
</dbReference>
<sequence length="263" mass="28471">MIDALSLPDLRRRILITLGILVVFRFVAHVPLPGVDAVALQQLFERNAILGMLDMFSGGAMRYFSVAAMGVYPYITASIIMQLMVPIIPRLQALAQEGEAGRNKINLITHWLTVPLAGLAGYGQLILLQREGVISGAAVLPTVAMVMSMVAGTMFLVWLGELITQYGIGNGISIIIFGGIVAGLPEMIGQGFLAKGQFGNLFFYALIALATTLVIVIFTEAHRRIPVQYARSVFRSGRMYKQSGSTHIPLRVNTAGMIPLILA</sequence>
<comment type="similarity">
    <text evidence="2">Belongs to the SecY/SEC61-alpha family.</text>
</comment>
<feature type="transmembrane region" description="Helical" evidence="9">
    <location>
        <begin position="133"/>
        <end position="159"/>
    </location>
</feature>
<evidence type="ECO:0000313" key="10">
    <source>
        <dbReference type="EMBL" id="GAI06054.1"/>
    </source>
</evidence>
<keyword evidence="4 9" id="KW-0812">Transmembrane</keyword>
<keyword evidence="5" id="KW-0653">Protein transport</keyword>
<evidence type="ECO:0000256" key="9">
    <source>
        <dbReference type="SAM" id="Phobius"/>
    </source>
</evidence>
<dbReference type="AlphaFoldDB" id="X1MI77"/>
<dbReference type="InterPro" id="IPR002208">
    <property type="entry name" value="SecY/SEC61-alpha"/>
</dbReference>
<dbReference type="PANTHER" id="PTHR10906">
    <property type="entry name" value="SECY/SEC61-ALPHA FAMILY MEMBER"/>
    <property type="match status" value="1"/>
</dbReference>
<protein>
    <recommendedName>
        <fullName evidence="11">Translocon Sec61/SecY plug domain-containing protein</fullName>
    </recommendedName>
</protein>
<feature type="transmembrane region" description="Helical" evidence="9">
    <location>
        <begin position="171"/>
        <end position="189"/>
    </location>
</feature>
<feature type="transmembrane region" description="Helical" evidence="9">
    <location>
        <begin position="63"/>
        <end position="85"/>
    </location>
</feature>
<comment type="subcellular location">
    <subcellularLocation>
        <location evidence="1">Membrane</location>
        <topology evidence="1">Multi-pass membrane protein</topology>
    </subcellularLocation>
</comment>
<comment type="caution">
    <text evidence="10">The sequence shown here is derived from an EMBL/GenBank/DDBJ whole genome shotgun (WGS) entry which is preliminary data.</text>
</comment>
<evidence type="ECO:0000256" key="7">
    <source>
        <dbReference type="ARBA" id="ARBA00023010"/>
    </source>
</evidence>
<dbReference type="InterPro" id="IPR023201">
    <property type="entry name" value="SecY_dom_sf"/>
</dbReference>
<reference evidence="10" key="1">
    <citation type="journal article" date="2014" name="Front. Microbiol.">
        <title>High frequency of phylogenetically diverse reductive dehalogenase-homologous genes in deep subseafloor sedimentary metagenomes.</title>
        <authorList>
            <person name="Kawai M."/>
            <person name="Futagami T."/>
            <person name="Toyoda A."/>
            <person name="Takaki Y."/>
            <person name="Nishi S."/>
            <person name="Hori S."/>
            <person name="Arai W."/>
            <person name="Tsubouchi T."/>
            <person name="Morono Y."/>
            <person name="Uchiyama I."/>
            <person name="Ito T."/>
            <person name="Fujiyama A."/>
            <person name="Inagaki F."/>
            <person name="Takami H."/>
        </authorList>
    </citation>
    <scope>NUCLEOTIDE SEQUENCE</scope>
    <source>
        <strain evidence="10">Expedition CK06-06</strain>
    </source>
</reference>
<evidence type="ECO:0000256" key="6">
    <source>
        <dbReference type="ARBA" id="ARBA00022989"/>
    </source>
</evidence>
<feature type="transmembrane region" description="Helical" evidence="9">
    <location>
        <begin position="12"/>
        <end position="32"/>
    </location>
</feature>
<keyword evidence="7" id="KW-0811">Translocation</keyword>
<accession>X1MI77</accession>
<feature type="non-terminal residue" evidence="10">
    <location>
        <position position="263"/>
    </location>
</feature>
<evidence type="ECO:0000256" key="3">
    <source>
        <dbReference type="ARBA" id="ARBA00022448"/>
    </source>
</evidence>
<proteinExistence type="inferred from homology"/>
<feature type="transmembrane region" description="Helical" evidence="9">
    <location>
        <begin position="201"/>
        <end position="221"/>
    </location>
</feature>
<name>X1MI77_9ZZZZ</name>
<evidence type="ECO:0008006" key="11">
    <source>
        <dbReference type="Google" id="ProtNLM"/>
    </source>
</evidence>
<dbReference type="Pfam" id="PF00344">
    <property type="entry name" value="SecY"/>
    <property type="match status" value="1"/>
</dbReference>
<gene>
    <name evidence="10" type="ORF">S06H3_08096</name>
</gene>
<dbReference type="InterPro" id="IPR030659">
    <property type="entry name" value="SecY_CS"/>
</dbReference>
<evidence type="ECO:0000256" key="2">
    <source>
        <dbReference type="ARBA" id="ARBA00005751"/>
    </source>
</evidence>
<dbReference type="PROSITE" id="PS00755">
    <property type="entry name" value="SECY_1"/>
    <property type="match status" value="1"/>
</dbReference>
<keyword evidence="6 9" id="KW-1133">Transmembrane helix</keyword>
<keyword evidence="3" id="KW-0813">Transport</keyword>
<dbReference type="GO" id="GO:0015031">
    <property type="term" value="P:protein transport"/>
    <property type="evidence" value="ECO:0007669"/>
    <property type="project" value="UniProtKB-KW"/>
</dbReference>
<dbReference type="PRINTS" id="PR00303">
    <property type="entry name" value="SECYTRNLCASE"/>
</dbReference>